<evidence type="ECO:0000313" key="3">
    <source>
        <dbReference type="EMBL" id="NKX52821.1"/>
    </source>
</evidence>
<evidence type="ECO:0000313" key="4">
    <source>
        <dbReference type="Proteomes" id="UP000523795"/>
    </source>
</evidence>
<keyword evidence="4" id="KW-1185">Reference proteome</keyword>
<dbReference type="Proteomes" id="UP000523795">
    <property type="component" value="Unassembled WGS sequence"/>
</dbReference>
<accession>A0ABX1JVR4</accession>
<dbReference type="Gene3D" id="3.40.30.20">
    <property type="match status" value="1"/>
</dbReference>
<evidence type="ECO:0000259" key="2">
    <source>
        <dbReference type="Pfam" id="PF07976"/>
    </source>
</evidence>
<reference evidence="3 4" key="1">
    <citation type="submission" date="2020-04" db="EMBL/GenBank/DDBJ databases">
        <authorList>
            <person name="Liu S."/>
        </authorList>
    </citation>
    <scope>NUCLEOTIDE SEQUENCE [LARGE SCALE GENOMIC DNA]</scope>
    <source>
        <strain evidence="3 4">CGMCC 1.15091</strain>
    </source>
</reference>
<proteinExistence type="predicted"/>
<dbReference type="InterPro" id="IPR038220">
    <property type="entry name" value="PHOX_C_sf"/>
</dbReference>
<gene>
    <name evidence="3" type="ORF">HER39_20035</name>
</gene>
<dbReference type="InterPro" id="IPR012941">
    <property type="entry name" value="Phe_hydrox_C_dim_dom"/>
</dbReference>
<sequence length="90" mass="10045">VIYQQKHEDIDITAVPDVFKPRIGPLQLTNLEKVYGTLKDEDIFDVRGLSRDGVIVVVRPDQYVANVLPLSAAAELAAFFAPLLPMRQPQ</sequence>
<dbReference type="InterPro" id="IPR036249">
    <property type="entry name" value="Thioredoxin-like_sf"/>
</dbReference>
<dbReference type="SUPFAM" id="SSF52833">
    <property type="entry name" value="Thioredoxin-like"/>
    <property type="match status" value="1"/>
</dbReference>
<comment type="caution">
    <text evidence="3">The sequence shown here is derived from an EMBL/GenBank/DDBJ whole genome shotgun (WGS) entry which is preliminary data.</text>
</comment>
<keyword evidence="1" id="KW-0560">Oxidoreductase</keyword>
<dbReference type="Pfam" id="PF07976">
    <property type="entry name" value="Phe_hydrox_dim"/>
    <property type="match status" value="1"/>
</dbReference>
<protein>
    <submittedName>
        <fullName evidence="3">3-hydroxybenzoate 4-monooxygenase</fullName>
    </submittedName>
</protein>
<feature type="domain" description="Phenol hydroxylase-like C-terminal dimerisation" evidence="2">
    <location>
        <begin position="1"/>
        <end position="84"/>
    </location>
</feature>
<name>A0ABX1JVR4_9MICC</name>
<evidence type="ECO:0000256" key="1">
    <source>
        <dbReference type="ARBA" id="ARBA00023002"/>
    </source>
</evidence>
<feature type="non-terminal residue" evidence="3">
    <location>
        <position position="1"/>
    </location>
</feature>
<organism evidence="3 4">
    <name type="scientific">Arthrobacter deserti</name>
    <dbReference type="NCBI Taxonomy" id="1742687"/>
    <lineage>
        <taxon>Bacteria</taxon>
        <taxon>Bacillati</taxon>
        <taxon>Actinomycetota</taxon>
        <taxon>Actinomycetes</taxon>
        <taxon>Micrococcales</taxon>
        <taxon>Micrococcaceae</taxon>
        <taxon>Arthrobacter</taxon>
    </lineage>
</organism>
<dbReference type="EMBL" id="JAAZSR010000769">
    <property type="protein sequence ID" value="NKX52821.1"/>
    <property type="molecule type" value="Genomic_DNA"/>
</dbReference>